<dbReference type="Pfam" id="PF11500">
    <property type="entry name" value="Cut12"/>
    <property type="match status" value="1"/>
</dbReference>
<dbReference type="OrthoDB" id="5383703at2759"/>
<feature type="domain" description="Spindle pole body-associated protein cut12" evidence="3">
    <location>
        <begin position="162"/>
        <end position="267"/>
    </location>
</feature>
<feature type="region of interest" description="Disordered" evidence="2">
    <location>
        <begin position="57"/>
        <end position="101"/>
    </location>
</feature>
<gene>
    <name evidence="4" type="ORF">CC80DRAFT_443497</name>
</gene>
<feature type="compositionally biased region" description="Basic and acidic residues" evidence="2">
    <location>
        <begin position="589"/>
        <end position="613"/>
    </location>
</feature>
<dbReference type="EMBL" id="ML976989">
    <property type="protein sequence ID" value="KAF1957341.1"/>
    <property type="molecule type" value="Genomic_DNA"/>
</dbReference>
<reference evidence="4" key="1">
    <citation type="journal article" date="2020" name="Stud. Mycol.">
        <title>101 Dothideomycetes genomes: a test case for predicting lifestyles and emergence of pathogens.</title>
        <authorList>
            <person name="Haridas S."/>
            <person name="Albert R."/>
            <person name="Binder M."/>
            <person name="Bloem J."/>
            <person name="Labutti K."/>
            <person name="Salamov A."/>
            <person name="Andreopoulos B."/>
            <person name="Baker S."/>
            <person name="Barry K."/>
            <person name="Bills G."/>
            <person name="Bluhm B."/>
            <person name="Cannon C."/>
            <person name="Castanera R."/>
            <person name="Culley D."/>
            <person name="Daum C."/>
            <person name="Ezra D."/>
            <person name="Gonzalez J."/>
            <person name="Henrissat B."/>
            <person name="Kuo A."/>
            <person name="Liang C."/>
            <person name="Lipzen A."/>
            <person name="Lutzoni F."/>
            <person name="Magnuson J."/>
            <person name="Mondo S."/>
            <person name="Nolan M."/>
            <person name="Ohm R."/>
            <person name="Pangilinan J."/>
            <person name="Park H.-J."/>
            <person name="Ramirez L."/>
            <person name="Alfaro M."/>
            <person name="Sun H."/>
            <person name="Tritt A."/>
            <person name="Yoshinaga Y."/>
            <person name="Zwiers L.-H."/>
            <person name="Turgeon B."/>
            <person name="Goodwin S."/>
            <person name="Spatafora J."/>
            <person name="Crous P."/>
            <person name="Grigoriev I."/>
        </authorList>
    </citation>
    <scope>NUCLEOTIDE SEQUENCE</scope>
    <source>
        <strain evidence="4">CBS 675.92</strain>
    </source>
</reference>
<sequence>MFEWIMGPRMANAIEDLQPDAGYENTIIDAPETPAHQFAVKAFKHALFGTPAPEDLHAASKRRQKKQSPDALRANVPEIVPPKDSSAPASPSKQPAGIMKTPVTANKTRKSVSFGTHVVDNEGKRGNASKSGIPNNCPGKFPSPWTPGTELKVGVDSEQKPRTKLTEALLDARTTTQPKSGQKPKARDDSDITMDMGAPRSESGKYWKEQYESYAERSEKETKKLVAKQQLAKNYARKKDGEVTELITKLEGERKRYRRREHELEQKNKDYQERLRQAMAENVSASVEITALKNRIATLEKSIIIPSSDIQESKTSIRIYEDASKVAVNSPNELDVGPEVSYLSTKSRIPASGKENSPPKPRHVRRQTLQDATTRTATPFDARPRLGANEGDISTIIARSPHARRASHSTARPTPVSHQSEPSTLSVRKPEPRLENVPPVSQPKVLHSSPLPQGSPGPDLWMDNSESGIAPQDRMALPISTGGPSYARPSRPTQPSRRAPKSRAERKKVAPPTNDIFLADAKSEAPPTTARVTKKPAPIETKKEAVQPEPLKLAVKVDATKPTDYSPTDPRFNLSKITSHHAEGSAQVTKDRVELGSTTDHTDLDRKQEARRRLLERKKKKSPPS</sequence>
<evidence type="ECO:0000313" key="4">
    <source>
        <dbReference type="EMBL" id="KAF1957341.1"/>
    </source>
</evidence>
<dbReference type="AlphaFoldDB" id="A0A6A5TXJ2"/>
<evidence type="ECO:0000259" key="3">
    <source>
        <dbReference type="Pfam" id="PF11500"/>
    </source>
</evidence>
<evidence type="ECO:0000313" key="5">
    <source>
        <dbReference type="Proteomes" id="UP000800035"/>
    </source>
</evidence>
<feature type="coiled-coil region" evidence="1">
    <location>
        <begin position="247"/>
        <end position="295"/>
    </location>
</feature>
<feature type="region of interest" description="Disordered" evidence="2">
    <location>
        <begin position="119"/>
        <end position="146"/>
    </location>
</feature>
<feature type="compositionally biased region" description="Polar residues" evidence="2">
    <location>
        <begin position="408"/>
        <end position="426"/>
    </location>
</feature>
<name>A0A6A5TXJ2_9PLEO</name>
<feature type="compositionally biased region" description="Low complexity" evidence="2">
    <location>
        <begin position="82"/>
        <end position="96"/>
    </location>
</feature>
<keyword evidence="1" id="KW-0175">Coiled coil</keyword>
<evidence type="ECO:0000256" key="1">
    <source>
        <dbReference type="SAM" id="Coils"/>
    </source>
</evidence>
<proteinExistence type="predicted"/>
<accession>A0A6A5TXJ2</accession>
<evidence type="ECO:0000256" key="2">
    <source>
        <dbReference type="SAM" id="MobiDB-lite"/>
    </source>
</evidence>
<organism evidence="4 5">
    <name type="scientific">Byssothecium circinans</name>
    <dbReference type="NCBI Taxonomy" id="147558"/>
    <lineage>
        <taxon>Eukaryota</taxon>
        <taxon>Fungi</taxon>
        <taxon>Dikarya</taxon>
        <taxon>Ascomycota</taxon>
        <taxon>Pezizomycotina</taxon>
        <taxon>Dothideomycetes</taxon>
        <taxon>Pleosporomycetidae</taxon>
        <taxon>Pleosporales</taxon>
        <taxon>Massarineae</taxon>
        <taxon>Massarinaceae</taxon>
        <taxon>Byssothecium</taxon>
    </lineage>
</organism>
<dbReference type="Proteomes" id="UP000800035">
    <property type="component" value="Unassembled WGS sequence"/>
</dbReference>
<feature type="region of interest" description="Disordered" evidence="2">
    <location>
        <begin position="172"/>
        <end position="204"/>
    </location>
</feature>
<feature type="compositionally biased region" description="Polar residues" evidence="2">
    <location>
        <begin position="367"/>
        <end position="377"/>
    </location>
</feature>
<protein>
    <recommendedName>
        <fullName evidence="3">Spindle pole body-associated protein cut12 domain-containing protein</fullName>
    </recommendedName>
</protein>
<feature type="compositionally biased region" description="Basic residues" evidence="2">
    <location>
        <begin position="614"/>
        <end position="625"/>
    </location>
</feature>
<dbReference type="InterPro" id="IPR021589">
    <property type="entry name" value="Cut12"/>
</dbReference>
<keyword evidence="5" id="KW-1185">Reference proteome</keyword>
<feature type="region of interest" description="Disordered" evidence="2">
    <location>
        <begin position="331"/>
        <end position="625"/>
    </location>
</feature>